<evidence type="ECO:0000313" key="2">
    <source>
        <dbReference type="Proteomes" id="UP000624244"/>
    </source>
</evidence>
<accession>A0A8H6DVD9</accession>
<organism evidence="1 2">
    <name type="scientific">Cochliobolus sativus</name>
    <name type="common">Common root rot and spot blotch fungus</name>
    <name type="synonym">Bipolaris sorokiniana</name>
    <dbReference type="NCBI Taxonomy" id="45130"/>
    <lineage>
        <taxon>Eukaryota</taxon>
        <taxon>Fungi</taxon>
        <taxon>Dikarya</taxon>
        <taxon>Ascomycota</taxon>
        <taxon>Pezizomycotina</taxon>
        <taxon>Dothideomycetes</taxon>
        <taxon>Pleosporomycetidae</taxon>
        <taxon>Pleosporales</taxon>
        <taxon>Pleosporineae</taxon>
        <taxon>Pleosporaceae</taxon>
        <taxon>Bipolaris</taxon>
    </lineage>
</organism>
<sequence length="94" mass="10661">MRHPSRRWRRLRVFGRLSLYLVTNTLAFTSAFISKTCTQCLELLRIDIHANKAFQHFDLPGPDTLVLDLLSILVIEGFEPEIASADAGMKITMA</sequence>
<dbReference type="EMBL" id="WNKQ01000009">
    <property type="protein sequence ID" value="KAF5849347.1"/>
    <property type="molecule type" value="Genomic_DNA"/>
</dbReference>
<reference evidence="1" key="1">
    <citation type="submission" date="2019-11" db="EMBL/GenBank/DDBJ databases">
        <title>Bipolaris sorokiniana Genome sequencing.</title>
        <authorList>
            <person name="Wang H."/>
        </authorList>
    </citation>
    <scope>NUCLEOTIDE SEQUENCE</scope>
</reference>
<proteinExistence type="predicted"/>
<dbReference type="AlphaFoldDB" id="A0A8H6DVD9"/>
<name>A0A8H6DVD9_COCSA</name>
<protein>
    <submittedName>
        <fullName evidence="1">Uncharacterized protein</fullName>
    </submittedName>
</protein>
<evidence type="ECO:0000313" key="1">
    <source>
        <dbReference type="EMBL" id="KAF5849347.1"/>
    </source>
</evidence>
<gene>
    <name evidence="1" type="ORF">GGP41_006272</name>
</gene>
<dbReference type="Proteomes" id="UP000624244">
    <property type="component" value="Unassembled WGS sequence"/>
</dbReference>
<comment type="caution">
    <text evidence="1">The sequence shown here is derived from an EMBL/GenBank/DDBJ whole genome shotgun (WGS) entry which is preliminary data.</text>
</comment>